<feature type="region of interest" description="Disordered" evidence="1">
    <location>
        <begin position="88"/>
        <end position="116"/>
    </location>
</feature>
<evidence type="ECO:0000259" key="2">
    <source>
        <dbReference type="Pfam" id="PF20231"/>
    </source>
</evidence>
<name>A0A8H6HBH9_9AGAR</name>
<dbReference type="Proteomes" id="UP000521943">
    <property type="component" value="Unassembled WGS sequence"/>
</dbReference>
<dbReference type="OrthoDB" id="3040861at2759"/>
<gene>
    <name evidence="3" type="ORF">DFP72DRAFT_1079199</name>
</gene>
<dbReference type="AlphaFoldDB" id="A0A8H6HBH9"/>
<feature type="domain" description="DUF6589" evidence="2">
    <location>
        <begin position="447"/>
        <end position="774"/>
    </location>
</feature>
<feature type="region of interest" description="Disordered" evidence="1">
    <location>
        <begin position="685"/>
        <end position="704"/>
    </location>
</feature>
<organism evidence="3 4">
    <name type="scientific">Ephemerocybe angulata</name>
    <dbReference type="NCBI Taxonomy" id="980116"/>
    <lineage>
        <taxon>Eukaryota</taxon>
        <taxon>Fungi</taxon>
        <taxon>Dikarya</taxon>
        <taxon>Basidiomycota</taxon>
        <taxon>Agaricomycotina</taxon>
        <taxon>Agaricomycetes</taxon>
        <taxon>Agaricomycetidae</taxon>
        <taxon>Agaricales</taxon>
        <taxon>Agaricineae</taxon>
        <taxon>Psathyrellaceae</taxon>
        <taxon>Ephemerocybe</taxon>
    </lineage>
</organism>
<comment type="caution">
    <text evidence="3">The sequence shown here is derived from an EMBL/GenBank/DDBJ whole genome shotgun (WGS) entry which is preliminary data.</text>
</comment>
<keyword evidence="4" id="KW-1185">Reference proteome</keyword>
<feature type="region of interest" description="Disordered" evidence="1">
    <location>
        <begin position="1"/>
        <end position="34"/>
    </location>
</feature>
<evidence type="ECO:0000256" key="1">
    <source>
        <dbReference type="SAM" id="MobiDB-lite"/>
    </source>
</evidence>
<evidence type="ECO:0000313" key="3">
    <source>
        <dbReference type="EMBL" id="KAF6744015.1"/>
    </source>
</evidence>
<dbReference type="InterPro" id="IPR046496">
    <property type="entry name" value="DUF6589"/>
</dbReference>
<dbReference type="Pfam" id="PF20231">
    <property type="entry name" value="DUF6589"/>
    <property type="match status" value="1"/>
</dbReference>
<sequence>MPPKYPGEGSFSLESPTDTRNPSEIPETPHNVSGMGFFALDNSYASRMGLGRRRSSQQLSQHLGQLTLDSRAQGMPQRVVSEPQTPFFSQAPTRIHTPAPGPSTSSFQHYSPEDDSNASAYWPGDETTFNESSGNVNEFISPALPSPFTQPVPPPQKYTTEERTKRAKVLKHLDELSAAKVTILDVLDYVIEGDGDFSGFRNALIAKNRTHRLTETLSRLYANDKLTATVNGWMFPHALDLVCEAVHSEMDAAKPAVKMYANEVTPEFIEGWDITDTMAAIETPVWSRILDAATETKVSKNKVRTKKPRRNREMGRAIVTAQVFYLRSQVSQRIQLGIGLMAWSTGASKQLIDVLHQSAISIPYSTIREVIKELSNGAIRKASLASKGPHSLAYDNINISTSIFVEQGPNTPSKMQSGTFSLIYELYGANVEDMKVAPLYDNLLAAGPLQMSAVRPTKEQLTSYLHQSTVTVAQILFQYVPGFENIATLPSFQYETRHALPPTHKTGFFALRATTIEEASVEGNLLVHDDIYRVQLGRDPDTLSDIAIPLFADQLTLARVRGAQELRKEDVDAWERRYVFQLAPGVFHLIMNLIWSLLHTHRGTLSQVGSLTHWFAVLEKTRLGGEHPDYHTLIAALTQILHGLILRAWQIESKYDDLADFVKSSPSADLILALARKILRNHTMPATAPAPTDPKAPPTDFAGKQPDAAAADVVHNNIVLLIRDLMYVIELVKAVETGDWGRIEDVLPTIACMFRGAGSNNYSNEMLHVLYNIRPAIYP</sequence>
<dbReference type="EMBL" id="JACGCI010000130">
    <property type="protein sequence ID" value="KAF6744015.1"/>
    <property type="molecule type" value="Genomic_DNA"/>
</dbReference>
<accession>A0A8H6HBH9</accession>
<protein>
    <recommendedName>
        <fullName evidence="2">DUF6589 domain-containing protein</fullName>
    </recommendedName>
</protein>
<evidence type="ECO:0000313" key="4">
    <source>
        <dbReference type="Proteomes" id="UP000521943"/>
    </source>
</evidence>
<feature type="compositionally biased region" description="Polar residues" evidence="1">
    <location>
        <begin position="12"/>
        <end position="22"/>
    </location>
</feature>
<proteinExistence type="predicted"/>
<reference evidence="3 4" key="1">
    <citation type="submission" date="2020-07" db="EMBL/GenBank/DDBJ databases">
        <title>Comparative genomics of pyrophilous fungi reveals a link between fire events and developmental genes.</title>
        <authorList>
            <consortium name="DOE Joint Genome Institute"/>
            <person name="Steindorff A.S."/>
            <person name="Carver A."/>
            <person name="Calhoun S."/>
            <person name="Stillman K."/>
            <person name="Liu H."/>
            <person name="Lipzen A."/>
            <person name="Pangilinan J."/>
            <person name="Labutti K."/>
            <person name="Bruns T.D."/>
            <person name="Grigoriev I.V."/>
        </authorList>
    </citation>
    <scope>NUCLEOTIDE SEQUENCE [LARGE SCALE GENOMIC DNA]</scope>
    <source>
        <strain evidence="3 4">CBS 144469</strain>
    </source>
</reference>